<proteinExistence type="predicted"/>
<protein>
    <submittedName>
        <fullName evidence="1">Uncharacterized protein</fullName>
    </submittedName>
</protein>
<evidence type="ECO:0000313" key="1">
    <source>
        <dbReference type="EMBL" id="CAI0402985.1"/>
    </source>
</evidence>
<dbReference type="Proteomes" id="UP001154282">
    <property type="component" value="Unassembled WGS sequence"/>
</dbReference>
<organism evidence="1 2">
    <name type="scientific">Linum tenue</name>
    <dbReference type="NCBI Taxonomy" id="586396"/>
    <lineage>
        <taxon>Eukaryota</taxon>
        <taxon>Viridiplantae</taxon>
        <taxon>Streptophyta</taxon>
        <taxon>Embryophyta</taxon>
        <taxon>Tracheophyta</taxon>
        <taxon>Spermatophyta</taxon>
        <taxon>Magnoliopsida</taxon>
        <taxon>eudicotyledons</taxon>
        <taxon>Gunneridae</taxon>
        <taxon>Pentapetalae</taxon>
        <taxon>rosids</taxon>
        <taxon>fabids</taxon>
        <taxon>Malpighiales</taxon>
        <taxon>Linaceae</taxon>
        <taxon>Linum</taxon>
    </lineage>
</organism>
<gene>
    <name evidence="1" type="ORF">LITE_LOCUS11847</name>
</gene>
<dbReference type="EMBL" id="CAMGYJ010000004">
    <property type="protein sequence ID" value="CAI0402985.1"/>
    <property type="molecule type" value="Genomic_DNA"/>
</dbReference>
<reference evidence="1" key="1">
    <citation type="submission" date="2022-08" db="EMBL/GenBank/DDBJ databases">
        <authorList>
            <person name="Gutierrez-Valencia J."/>
        </authorList>
    </citation>
    <scope>NUCLEOTIDE SEQUENCE</scope>
</reference>
<evidence type="ECO:0000313" key="2">
    <source>
        <dbReference type="Proteomes" id="UP001154282"/>
    </source>
</evidence>
<sequence>MSETSLKMMDTLTKELEQTNHDKTSGSRDNDFKFTNMDPLFMKNVGDFFSAMSKTNSSWWVRWGNELSRGKGKM</sequence>
<dbReference type="AlphaFoldDB" id="A0AAV0J0Q6"/>
<comment type="caution">
    <text evidence="1">The sequence shown here is derived from an EMBL/GenBank/DDBJ whole genome shotgun (WGS) entry which is preliminary data.</text>
</comment>
<accession>A0AAV0J0Q6</accession>
<name>A0AAV0J0Q6_9ROSI</name>
<keyword evidence="2" id="KW-1185">Reference proteome</keyword>